<accession>A0A1H8XMH7</accession>
<dbReference type="GO" id="GO:0022857">
    <property type="term" value="F:transmembrane transporter activity"/>
    <property type="evidence" value="ECO:0007669"/>
    <property type="project" value="InterPro"/>
</dbReference>
<keyword evidence="3 6" id="KW-0812">Transmembrane</keyword>
<dbReference type="Proteomes" id="UP000198847">
    <property type="component" value="Unassembled WGS sequence"/>
</dbReference>
<evidence type="ECO:0000256" key="5">
    <source>
        <dbReference type="ARBA" id="ARBA00023136"/>
    </source>
</evidence>
<keyword evidence="4 6" id="KW-1133">Transmembrane helix</keyword>
<sequence length="405" mass="43888">MVKQTDAQSEPQEQTKIWNFMFISIFFANMVMNLAQYMSNALLAIYADSLGASASAIGVLMSTFAVSALLFKVVSAPAMDTYNRKYLVAGAMVTMTAAFLGYSLSQSVPSLIAFRILQGCGQAFGNVCCLAMVAETLPKSKYGAGIGYYSLAQVVAQASGPTVGLWLVSQIGYHLTFAFNAGVMLLAAFLAFKIKIRYKRTKKLKITLNNILAKEAFLPATVLVFIIMAFCVVNSFLVVFANEQGVGSDISLYFTVSAITMIFTRPIVGKLTDRFGFVRVFTPALFCDVISFFIISVSHTLSSFLLAAFLASFGFGACQPAIQALAMKCVPNERRGAGSSTNFVGMDIGNLLGPTFAGLVAQTFGYRIMWRVMVVPLLIAIVVVIIFKRKIACIEASFLATQRSH</sequence>
<evidence type="ECO:0000256" key="1">
    <source>
        <dbReference type="ARBA" id="ARBA00004651"/>
    </source>
</evidence>
<dbReference type="InterPro" id="IPR011701">
    <property type="entry name" value="MFS"/>
</dbReference>
<dbReference type="CDD" id="cd17489">
    <property type="entry name" value="MFS_YfcJ_like"/>
    <property type="match status" value="1"/>
</dbReference>
<feature type="domain" description="Major facilitator superfamily (MFS) profile" evidence="7">
    <location>
        <begin position="21"/>
        <end position="392"/>
    </location>
</feature>
<keyword evidence="5 6" id="KW-0472">Membrane</keyword>
<evidence type="ECO:0000313" key="9">
    <source>
        <dbReference type="Proteomes" id="UP000198847"/>
    </source>
</evidence>
<evidence type="ECO:0000256" key="3">
    <source>
        <dbReference type="ARBA" id="ARBA00022692"/>
    </source>
</evidence>
<feature type="transmembrane region" description="Helical" evidence="6">
    <location>
        <begin position="368"/>
        <end position="387"/>
    </location>
</feature>
<feature type="transmembrane region" description="Helical" evidence="6">
    <location>
        <begin position="50"/>
        <end position="74"/>
    </location>
</feature>
<name>A0A1H8XMH7_9FIRM</name>
<keyword evidence="9" id="KW-1185">Reference proteome</keyword>
<dbReference type="InterPro" id="IPR036259">
    <property type="entry name" value="MFS_trans_sf"/>
</dbReference>
<dbReference type="InterPro" id="IPR052714">
    <property type="entry name" value="MFS_Exporter"/>
</dbReference>
<feature type="transmembrane region" description="Helical" evidence="6">
    <location>
        <begin position="86"/>
        <end position="105"/>
    </location>
</feature>
<dbReference type="Pfam" id="PF07690">
    <property type="entry name" value="MFS_1"/>
    <property type="match status" value="1"/>
</dbReference>
<protein>
    <submittedName>
        <fullName evidence="8">Predicted arabinose efflux permease, MFS family</fullName>
    </submittedName>
</protein>
<dbReference type="RefSeq" id="WP_091750384.1">
    <property type="nucleotide sequence ID" value="NZ_FODY01000026.1"/>
</dbReference>
<reference evidence="8 9" key="1">
    <citation type="submission" date="2016-10" db="EMBL/GenBank/DDBJ databases">
        <authorList>
            <person name="de Groot N.N."/>
        </authorList>
    </citation>
    <scope>NUCLEOTIDE SEQUENCE [LARGE SCALE GENOMIC DNA]</scope>
    <source>
        <strain evidence="8 9">DSM 13305</strain>
    </source>
</reference>
<feature type="transmembrane region" description="Helical" evidence="6">
    <location>
        <begin position="20"/>
        <end position="38"/>
    </location>
</feature>
<dbReference type="Gene3D" id="1.20.1250.20">
    <property type="entry name" value="MFS general substrate transporter like domains"/>
    <property type="match status" value="2"/>
</dbReference>
<dbReference type="STRING" id="112903.SAMN04490178_1268"/>
<evidence type="ECO:0000259" key="7">
    <source>
        <dbReference type="PROSITE" id="PS50850"/>
    </source>
</evidence>
<proteinExistence type="predicted"/>
<feature type="transmembrane region" description="Helical" evidence="6">
    <location>
        <begin position="250"/>
        <end position="268"/>
    </location>
</feature>
<evidence type="ECO:0000256" key="6">
    <source>
        <dbReference type="SAM" id="Phobius"/>
    </source>
</evidence>
<evidence type="ECO:0000256" key="2">
    <source>
        <dbReference type="ARBA" id="ARBA00022448"/>
    </source>
</evidence>
<gene>
    <name evidence="8" type="ORF">SAMN04490178_1268</name>
</gene>
<dbReference type="AlphaFoldDB" id="A0A1H8XMH7"/>
<feature type="transmembrane region" description="Helical" evidence="6">
    <location>
        <begin position="217"/>
        <end position="238"/>
    </location>
</feature>
<keyword evidence="2" id="KW-0813">Transport</keyword>
<dbReference type="InterPro" id="IPR020846">
    <property type="entry name" value="MFS_dom"/>
</dbReference>
<dbReference type="PROSITE" id="PS50850">
    <property type="entry name" value="MFS"/>
    <property type="match status" value="1"/>
</dbReference>
<comment type="subcellular location">
    <subcellularLocation>
        <location evidence="1">Cell membrane</location>
        <topology evidence="1">Multi-pass membrane protein</topology>
    </subcellularLocation>
</comment>
<dbReference type="SUPFAM" id="SSF103473">
    <property type="entry name" value="MFS general substrate transporter"/>
    <property type="match status" value="1"/>
</dbReference>
<organism evidence="8 9">
    <name type="scientific">Propionispora vibrioides</name>
    <dbReference type="NCBI Taxonomy" id="112903"/>
    <lineage>
        <taxon>Bacteria</taxon>
        <taxon>Bacillati</taxon>
        <taxon>Bacillota</taxon>
        <taxon>Negativicutes</taxon>
        <taxon>Selenomonadales</taxon>
        <taxon>Sporomusaceae</taxon>
        <taxon>Propionispora</taxon>
    </lineage>
</organism>
<dbReference type="PANTHER" id="PTHR23531:SF1">
    <property type="entry name" value="QUINOLENE RESISTANCE PROTEIN NORA"/>
    <property type="match status" value="1"/>
</dbReference>
<dbReference type="EMBL" id="FODY01000026">
    <property type="protein sequence ID" value="SEP40963.1"/>
    <property type="molecule type" value="Genomic_DNA"/>
</dbReference>
<evidence type="ECO:0000313" key="8">
    <source>
        <dbReference type="EMBL" id="SEP40963.1"/>
    </source>
</evidence>
<dbReference type="OrthoDB" id="9814001at2"/>
<dbReference type="GO" id="GO:0005886">
    <property type="term" value="C:plasma membrane"/>
    <property type="evidence" value="ECO:0007669"/>
    <property type="project" value="UniProtKB-SubCell"/>
</dbReference>
<feature type="transmembrane region" description="Helical" evidence="6">
    <location>
        <begin position="173"/>
        <end position="196"/>
    </location>
</feature>
<evidence type="ECO:0000256" key="4">
    <source>
        <dbReference type="ARBA" id="ARBA00022989"/>
    </source>
</evidence>
<dbReference type="PANTHER" id="PTHR23531">
    <property type="entry name" value="QUINOLENE RESISTANCE PROTEIN NORA"/>
    <property type="match status" value="1"/>
</dbReference>